<name>A0A9Q0RN27_BLOTA</name>
<dbReference type="Proteomes" id="UP001142055">
    <property type="component" value="Chromosome 1"/>
</dbReference>
<feature type="region of interest" description="Disordered" evidence="1">
    <location>
        <begin position="712"/>
        <end position="742"/>
    </location>
</feature>
<gene>
    <name evidence="3" type="ORF">RDWZM_000523</name>
</gene>
<accession>A0A9Q0RN27</accession>
<protein>
    <recommendedName>
        <fullName evidence="2">3'-5' exonuclease domain-containing protein</fullName>
    </recommendedName>
</protein>
<proteinExistence type="predicted"/>
<dbReference type="InterPro" id="IPR002562">
    <property type="entry name" value="3'-5'_exonuclease_dom"/>
</dbReference>
<evidence type="ECO:0000313" key="3">
    <source>
        <dbReference type="EMBL" id="KAJ6221978.1"/>
    </source>
</evidence>
<feature type="region of interest" description="Disordered" evidence="1">
    <location>
        <begin position="328"/>
        <end position="351"/>
    </location>
</feature>
<evidence type="ECO:0000256" key="1">
    <source>
        <dbReference type="SAM" id="MobiDB-lite"/>
    </source>
</evidence>
<dbReference type="PANTHER" id="PTHR46814:SF1">
    <property type="entry name" value="EGALITARIAN, ISOFORM B"/>
    <property type="match status" value="1"/>
</dbReference>
<feature type="compositionally biased region" description="Polar residues" evidence="1">
    <location>
        <begin position="299"/>
        <end position="311"/>
    </location>
</feature>
<dbReference type="SMART" id="SM00474">
    <property type="entry name" value="35EXOc"/>
    <property type="match status" value="1"/>
</dbReference>
<keyword evidence="4" id="KW-1185">Reference proteome</keyword>
<reference evidence="3" key="1">
    <citation type="submission" date="2022-12" db="EMBL/GenBank/DDBJ databases">
        <title>Genome assemblies of Blomia tropicalis.</title>
        <authorList>
            <person name="Cui Y."/>
        </authorList>
    </citation>
    <scope>NUCLEOTIDE SEQUENCE</scope>
    <source>
        <tissue evidence="3">Adult mites</tissue>
    </source>
</reference>
<feature type="region of interest" description="Disordered" evidence="1">
    <location>
        <begin position="261"/>
        <end position="312"/>
    </location>
</feature>
<feature type="compositionally biased region" description="Low complexity" evidence="1">
    <location>
        <begin position="328"/>
        <end position="345"/>
    </location>
</feature>
<dbReference type="EMBL" id="JAPWDV010000001">
    <property type="protein sequence ID" value="KAJ6221978.1"/>
    <property type="molecule type" value="Genomic_DNA"/>
</dbReference>
<dbReference type="Pfam" id="PF01612">
    <property type="entry name" value="DNA_pol_A_exo1"/>
    <property type="match status" value="1"/>
</dbReference>
<dbReference type="OMA" id="GNPNKDQ"/>
<dbReference type="InterPro" id="IPR012337">
    <property type="entry name" value="RNaseH-like_sf"/>
</dbReference>
<feature type="domain" description="3'-5' exonuclease" evidence="2">
    <location>
        <begin position="410"/>
        <end position="618"/>
    </location>
</feature>
<dbReference type="PANTHER" id="PTHR46814">
    <property type="entry name" value="EGALITARIAN, ISOFORM B"/>
    <property type="match status" value="1"/>
</dbReference>
<evidence type="ECO:0000259" key="2">
    <source>
        <dbReference type="SMART" id="SM00474"/>
    </source>
</evidence>
<comment type="caution">
    <text evidence="3">The sequence shown here is derived from an EMBL/GenBank/DDBJ whole genome shotgun (WGS) entry which is preliminary data.</text>
</comment>
<dbReference type="Pfam" id="PF23713">
    <property type="entry name" value="WHD_Egal"/>
    <property type="match status" value="2"/>
</dbReference>
<dbReference type="Gene3D" id="3.30.420.10">
    <property type="entry name" value="Ribonuclease H-like superfamily/Ribonuclease H"/>
    <property type="match status" value="1"/>
</dbReference>
<dbReference type="InterPro" id="IPR056589">
    <property type="entry name" value="WH_Egal-1"/>
</dbReference>
<evidence type="ECO:0000313" key="4">
    <source>
        <dbReference type="Proteomes" id="UP001142055"/>
    </source>
</evidence>
<dbReference type="AlphaFoldDB" id="A0A9Q0RN27"/>
<dbReference type="SUPFAM" id="SSF53098">
    <property type="entry name" value="Ribonuclease H-like"/>
    <property type="match status" value="1"/>
</dbReference>
<dbReference type="GO" id="GO:0003676">
    <property type="term" value="F:nucleic acid binding"/>
    <property type="evidence" value="ECO:0007669"/>
    <property type="project" value="InterPro"/>
</dbReference>
<dbReference type="OrthoDB" id="26838at2759"/>
<sequence>MADFDMIRDKTLLFFLDHLMEKGQPRSLHDLSCQFGAKGFTKEMRQIAGGSQSGLKKFLAQFPSLFSIDGDNVIITPLTNDKNGISGRDYARETVEFFSDKLQTYGNAEVPLKSLFGHRSQASSEIRHVSGQNVKEFKEFLHAHQNIFIVRDDYVVLKSVLDNLEKDGQNEVLKRMPEEITFDPYLMQQLVTELEESLFNLTDQYSNKISIDFLFNSVKTKSTISSWNNFIKHPNDLVTFLHMNSRVFLVQANMVSLTAEREQSLRERQSANSNRDVDLLPNKTTTKVMKPQPVKDESLQSSMNEESSQKSPMVANITNINSGSSTIISISPTNSSSNNNSNNNSAAKNKSFNQRIRSQIIKVVTENLQIDSRTSNVHSNNYTNDSNDSFSNQPSSDTFYDSIDLQLIKPKIVVTNKECEDIIADIMKNCTEVTFDLEGINLGTSGEVTLIQIGFIYSKEFALYSRDDTNRLQPKIYLFDVLLNRNLIKAGLARLFESTDIVKVAHDVRNDSVSLYKNFGITLNNVFDTQVAHLVVQQQTTGKPAYKPTKYISMYTLCSLYGGPNLNPKTKDRLHKIYRKDFKYWQRRPLTDEMIQFSMIDVYALLPTVYRTMRDQIRPEYEPLLKQLTHESIFAYIHTDEIKQIKRQRKFELELTDLKLKLFNNDKKKIVLSNREIRLLRYIDLTDEIRNKIEGPQNVAKKLKRFEKKVNGTETFEGGGGNGREMKGEDGKIITQSDDDLDELDYELDDDEMYEEETENESVNSSLKSHEYASEFASNSTDEWNNTLIGKGGVVNVQSSRREHGCCCACHHGGNNDISIRQQQNSSPTIGNGTRSAKQNGDNSSLSPTPNNTDVASNINNKRNNAIYCDSSTQTLSTGDIVITKIFFKDGGQNQPIEA</sequence>
<feature type="region of interest" description="Disordered" evidence="1">
    <location>
        <begin position="817"/>
        <end position="853"/>
    </location>
</feature>
<dbReference type="InterPro" id="IPR036397">
    <property type="entry name" value="RNaseH_sf"/>
</dbReference>
<dbReference type="GO" id="GO:0006139">
    <property type="term" value="P:nucleobase-containing compound metabolic process"/>
    <property type="evidence" value="ECO:0007669"/>
    <property type="project" value="InterPro"/>
</dbReference>
<organism evidence="3 4">
    <name type="scientific">Blomia tropicalis</name>
    <name type="common">Mite</name>
    <dbReference type="NCBI Taxonomy" id="40697"/>
    <lineage>
        <taxon>Eukaryota</taxon>
        <taxon>Metazoa</taxon>
        <taxon>Ecdysozoa</taxon>
        <taxon>Arthropoda</taxon>
        <taxon>Chelicerata</taxon>
        <taxon>Arachnida</taxon>
        <taxon>Acari</taxon>
        <taxon>Acariformes</taxon>
        <taxon>Sarcoptiformes</taxon>
        <taxon>Astigmata</taxon>
        <taxon>Glycyphagoidea</taxon>
        <taxon>Echimyopodidae</taxon>
        <taxon>Blomia</taxon>
    </lineage>
</organism>
<dbReference type="GO" id="GO:0008408">
    <property type="term" value="F:3'-5' exonuclease activity"/>
    <property type="evidence" value="ECO:0007669"/>
    <property type="project" value="InterPro"/>
</dbReference>